<dbReference type="Proteomes" id="UP000807469">
    <property type="component" value="Unassembled WGS sequence"/>
</dbReference>
<dbReference type="AlphaFoldDB" id="A0A9P6D047"/>
<feature type="transmembrane region" description="Helical" evidence="2">
    <location>
        <begin position="145"/>
        <end position="168"/>
    </location>
</feature>
<name>A0A9P6D047_9AGAR</name>
<reference evidence="3" key="1">
    <citation type="submission" date="2020-11" db="EMBL/GenBank/DDBJ databases">
        <authorList>
            <consortium name="DOE Joint Genome Institute"/>
            <person name="Ahrendt S."/>
            <person name="Riley R."/>
            <person name="Andreopoulos W."/>
            <person name="Labutti K."/>
            <person name="Pangilinan J."/>
            <person name="Ruiz-Duenas F.J."/>
            <person name="Barrasa J.M."/>
            <person name="Sanchez-Garcia M."/>
            <person name="Camarero S."/>
            <person name="Miyauchi S."/>
            <person name="Serrano A."/>
            <person name="Linde D."/>
            <person name="Babiker R."/>
            <person name="Drula E."/>
            <person name="Ayuso-Fernandez I."/>
            <person name="Pacheco R."/>
            <person name="Padilla G."/>
            <person name="Ferreira P."/>
            <person name="Barriuso J."/>
            <person name="Kellner H."/>
            <person name="Castanera R."/>
            <person name="Alfaro M."/>
            <person name="Ramirez L."/>
            <person name="Pisabarro A.G."/>
            <person name="Kuo A."/>
            <person name="Tritt A."/>
            <person name="Lipzen A."/>
            <person name="He G."/>
            <person name="Yan M."/>
            <person name="Ng V."/>
            <person name="Cullen D."/>
            <person name="Martin F."/>
            <person name="Rosso M.-N."/>
            <person name="Henrissat B."/>
            <person name="Hibbett D."/>
            <person name="Martinez A.T."/>
            <person name="Grigoriev I.V."/>
        </authorList>
    </citation>
    <scope>NUCLEOTIDE SEQUENCE</scope>
    <source>
        <strain evidence="3">CIRM-BRFM 674</strain>
    </source>
</reference>
<accession>A0A9P6D047</accession>
<evidence type="ECO:0000313" key="4">
    <source>
        <dbReference type="Proteomes" id="UP000807469"/>
    </source>
</evidence>
<feature type="region of interest" description="Disordered" evidence="1">
    <location>
        <begin position="310"/>
        <end position="345"/>
    </location>
</feature>
<keyword evidence="4" id="KW-1185">Reference proteome</keyword>
<keyword evidence="2" id="KW-0472">Membrane</keyword>
<dbReference type="EMBL" id="MU155222">
    <property type="protein sequence ID" value="KAF9478990.1"/>
    <property type="molecule type" value="Genomic_DNA"/>
</dbReference>
<evidence type="ECO:0000313" key="3">
    <source>
        <dbReference type="EMBL" id="KAF9478990.1"/>
    </source>
</evidence>
<keyword evidence="2" id="KW-1133">Transmembrane helix</keyword>
<comment type="caution">
    <text evidence="3">The sequence shown here is derived from an EMBL/GenBank/DDBJ whole genome shotgun (WGS) entry which is preliminary data.</text>
</comment>
<sequence length="413" mass="45324">MVFTRYSQRYMDCRRILARIHCLSPHAVNILDPALVKNETVNAGFSCQYTIDGQNPIQFAMAIGPNTWKPNTYNNILIQTPTLSAEKHNLTVSYLQYGHTTTLDYLIVQQGLPIPTAAASSITASPSTITHDNGRISVQNHHLNVRAVAGGTVGGVLLFIAILVYLSLYRCRKSQNADLDSIFDAEPLPTHVQLEPFKDSLEKPSATTPSGASENANPVDPTPTPRTKTAQISRLQSTTSPFSSSMHLPVPLPQLPIPDTNIDPFLNYGSSKPGPTTNSVQLSTCEAQASSSSIHSYNRLHLHPLLAADEPNADSLHDSGSSQLDNDDPPPHRINYPDTDSDGSLELEEHDDLLGAPDPGLRTSEPLSDLRVTRGVRHQHISRIVRHADSGMRLTRTRRSEDLLELPPEYTME</sequence>
<organism evidence="3 4">
    <name type="scientific">Pholiota conissans</name>
    <dbReference type="NCBI Taxonomy" id="109636"/>
    <lineage>
        <taxon>Eukaryota</taxon>
        <taxon>Fungi</taxon>
        <taxon>Dikarya</taxon>
        <taxon>Basidiomycota</taxon>
        <taxon>Agaricomycotina</taxon>
        <taxon>Agaricomycetes</taxon>
        <taxon>Agaricomycetidae</taxon>
        <taxon>Agaricales</taxon>
        <taxon>Agaricineae</taxon>
        <taxon>Strophariaceae</taxon>
        <taxon>Pholiota</taxon>
    </lineage>
</organism>
<protein>
    <submittedName>
        <fullName evidence="3">Uncharacterized protein</fullName>
    </submittedName>
</protein>
<proteinExistence type="predicted"/>
<dbReference type="OrthoDB" id="10673914at2759"/>
<evidence type="ECO:0000256" key="1">
    <source>
        <dbReference type="SAM" id="MobiDB-lite"/>
    </source>
</evidence>
<keyword evidence="2" id="KW-0812">Transmembrane</keyword>
<feature type="compositionally biased region" description="Polar residues" evidence="1">
    <location>
        <begin position="225"/>
        <end position="246"/>
    </location>
</feature>
<feature type="region of interest" description="Disordered" evidence="1">
    <location>
        <begin position="263"/>
        <end position="282"/>
    </location>
</feature>
<feature type="compositionally biased region" description="Polar residues" evidence="1">
    <location>
        <begin position="268"/>
        <end position="282"/>
    </location>
</feature>
<feature type="region of interest" description="Disordered" evidence="1">
    <location>
        <begin position="201"/>
        <end position="255"/>
    </location>
</feature>
<evidence type="ECO:0000256" key="2">
    <source>
        <dbReference type="SAM" id="Phobius"/>
    </source>
</evidence>
<feature type="compositionally biased region" description="Polar residues" evidence="1">
    <location>
        <begin position="205"/>
        <end position="216"/>
    </location>
</feature>
<gene>
    <name evidence="3" type="ORF">BDN70DRAFT_715460</name>
</gene>